<gene>
    <name evidence="2" type="ORF">UFOPK4410_00762</name>
</gene>
<keyword evidence="1" id="KW-1133">Transmembrane helix</keyword>
<dbReference type="AlphaFoldDB" id="A0A6J7VQX6"/>
<sequence>MDFPSAPLSKTVLFQPACGVIAFVIAGSETPKTFLATTLNVYEVPFFSPDTTTGLETAFFSTPVLIFLIMYSLICAVRRFTGGSNEMSAEASAVKACTFLGDCGRPVAIPAGGFVRISSIIARRSGPGSLKISPGSKLGVITESKPDFEKVASSK</sequence>
<evidence type="ECO:0000313" key="2">
    <source>
        <dbReference type="EMBL" id="CAB5115200.1"/>
    </source>
</evidence>
<name>A0A6J7VQX6_9ZZZZ</name>
<organism evidence="2">
    <name type="scientific">freshwater metagenome</name>
    <dbReference type="NCBI Taxonomy" id="449393"/>
    <lineage>
        <taxon>unclassified sequences</taxon>
        <taxon>metagenomes</taxon>
        <taxon>ecological metagenomes</taxon>
    </lineage>
</organism>
<dbReference type="EMBL" id="CAFBRV010000066">
    <property type="protein sequence ID" value="CAB5115200.1"/>
    <property type="molecule type" value="Genomic_DNA"/>
</dbReference>
<protein>
    <submittedName>
        <fullName evidence="2">Unannotated protein</fullName>
    </submittedName>
</protein>
<keyword evidence="1" id="KW-0472">Membrane</keyword>
<evidence type="ECO:0000256" key="1">
    <source>
        <dbReference type="SAM" id="Phobius"/>
    </source>
</evidence>
<reference evidence="2" key="1">
    <citation type="submission" date="2020-05" db="EMBL/GenBank/DDBJ databases">
        <authorList>
            <person name="Chiriac C."/>
            <person name="Salcher M."/>
            <person name="Ghai R."/>
            <person name="Kavagutti S V."/>
        </authorList>
    </citation>
    <scope>NUCLEOTIDE SEQUENCE</scope>
</reference>
<feature type="transmembrane region" description="Helical" evidence="1">
    <location>
        <begin position="58"/>
        <end position="77"/>
    </location>
</feature>
<keyword evidence="1" id="KW-0812">Transmembrane</keyword>
<accession>A0A6J7VQX6</accession>
<proteinExistence type="predicted"/>